<evidence type="ECO:0000313" key="3">
    <source>
        <dbReference type="Proteomes" id="UP000660801"/>
    </source>
</evidence>
<dbReference type="RefSeq" id="WP_068989738.1">
    <property type="nucleotide sequence ID" value="NZ_BMJN01000002.1"/>
</dbReference>
<dbReference type="InterPro" id="IPR001387">
    <property type="entry name" value="Cro/C1-type_HTH"/>
</dbReference>
<feature type="domain" description="HTH cro/C1-type" evidence="1">
    <location>
        <begin position="11"/>
        <end position="64"/>
    </location>
</feature>
<dbReference type="InterPro" id="IPR053163">
    <property type="entry name" value="HTH-type_regulator_Rgg"/>
</dbReference>
<comment type="caution">
    <text evidence="2">The sequence shown here is derived from an EMBL/GenBank/DDBJ whole genome shotgun (WGS) entry which is preliminary data.</text>
</comment>
<dbReference type="Pfam" id="PF01381">
    <property type="entry name" value="HTH_3"/>
    <property type="match status" value="1"/>
</dbReference>
<gene>
    <name evidence="2" type="ORF">GCM10011510_02680</name>
</gene>
<name>A0A917A3Q9_9STRE</name>
<evidence type="ECO:0000313" key="2">
    <source>
        <dbReference type="EMBL" id="GGE25040.1"/>
    </source>
</evidence>
<dbReference type="AlphaFoldDB" id="A0A917A3Q9"/>
<dbReference type="Proteomes" id="UP000660801">
    <property type="component" value="Unassembled WGS sequence"/>
</dbReference>
<dbReference type="GO" id="GO:0003677">
    <property type="term" value="F:DNA binding"/>
    <property type="evidence" value="ECO:0007669"/>
    <property type="project" value="InterPro"/>
</dbReference>
<sequence>MALSEKYGQTFRYLREARGFSLKEAAGETISPQHLGRFEKGKSMVSLEHFEHLLQNIGIDWSTYLVTSLQFNSDALSRRQAEIYDLVAKRQYTKAIEVINRPLEEDGEPISDYYVVSHRVVTKLGLANRTGNSFLTPKDWQEVEYIKQRLTDIELWGNIEVNVYAQLLPYFSYEFISFKVREILKLLKTNPHINHHQLGESCLSVLKETVTYYSQQAYYQEAEDLIQQCLELFETVPRTGVNMWLNLDLFILRSHNFLRQNDPQGLEIAQKVMSVLNHLEELGIGGRLIPLREDFFQTTVKLNQTGIPFNP</sequence>
<dbReference type="SUPFAM" id="SSF47413">
    <property type="entry name" value="lambda repressor-like DNA-binding domains"/>
    <property type="match status" value="1"/>
</dbReference>
<dbReference type="PROSITE" id="PS50943">
    <property type="entry name" value="HTH_CROC1"/>
    <property type="match status" value="1"/>
</dbReference>
<reference evidence="2" key="1">
    <citation type="journal article" date="2014" name="Int. J. Syst. Evol. Microbiol.">
        <title>Complete genome sequence of Corynebacterium casei LMG S-19264T (=DSM 44701T), isolated from a smear-ripened cheese.</title>
        <authorList>
            <consortium name="US DOE Joint Genome Institute (JGI-PGF)"/>
            <person name="Walter F."/>
            <person name="Albersmeier A."/>
            <person name="Kalinowski J."/>
            <person name="Ruckert C."/>
        </authorList>
    </citation>
    <scope>NUCLEOTIDE SEQUENCE</scope>
    <source>
        <strain evidence="2">CGMCC 1.15533</strain>
    </source>
</reference>
<organism evidence="2 3">
    <name type="scientific">Streptococcus himalayensis</name>
    <dbReference type="NCBI Taxonomy" id="1888195"/>
    <lineage>
        <taxon>Bacteria</taxon>
        <taxon>Bacillati</taxon>
        <taxon>Bacillota</taxon>
        <taxon>Bacilli</taxon>
        <taxon>Lactobacillales</taxon>
        <taxon>Streptococcaceae</taxon>
        <taxon>Streptococcus</taxon>
    </lineage>
</organism>
<evidence type="ECO:0000259" key="1">
    <source>
        <dbReference type="PROSITE" id="PS50943"/>
    </source>
</evidence>
<dbReference type="InterPro" id="IPR011990">
    <property type="entry name" value="TPR-like_helical_dom_sf"/>
</dbReference>
<dbReference type="SMART" id="SM00530">
    <property type="entry name" value="HTH_XRE"/>
    <property type="match status" value="1"/>
</dbReference>
<reference evidence="2" key="2">
    <citation type="submission" date="2020-09" db="EMBL/GenBank/DDBJ databases">
        <authorList>
            <person name="Sun Q."/>
            <person name="Zhou Y."/>
        </authorList>
    </citation>
    <scope>NUCLEOTIDE SEQUENCE</scope>
    <source>
        <strain evidence="2">CGMCC 1.15533</strain>
    </source>
</reference>
<dbReference type="Gene3D" id="1.25.40.10">
    <property type="entry name" value="Tetratricopeptide repeat domain"/>
    <property type="match status" value="1"/>
</dbReference>
<dbReference type="InterPro" id="IPR010982">
    <property type="entry name" value="Lambda_DNA-bd_dom_sf"/>
</dbReference>
<protein>
    <submittedName>
        <fullName evidence="2">Transcriptional regulator</fullName>
    </submittedName>
</protein>
<dbReference type="PANTHER" id="PTHR37038">
    <property type="entry name" value="TRANSCRIPTIONAL REGULATOR-RELATED"/>
    <property type="match status" value="1"/>
</dbReference>
<dbReference type="EMBL" id="BMJN01000002">
    <property type="protein sequence ID" value="GGE25040.1"/>
    <property type="molecule type" value="Genomic_DNA"/>
</dbReference>
<keyword evidence="3" id="KW-1185">Reference proteome</keyword>
<accession>A0A917A3Q9</accession>
<proteinExistence type="predicted"/>
<dbReference type="CDD" id="cd00093">
    <property type="entry name" value="HTH_XRE"/>
    <property type="match status" value="1"/>
</dbReference>